<evidence type="ECO:0000256" key="1">
    <source>
        <dbReference type="ARBA" id="ARBA00004377"/>
    </source>
</evidence>
<keyword evidence="11" id="KW-0175">Coiled coil</keyword>
<comment type="subcellular location">
    <subcellularLocation>
        <location evidence="1">Cell inner membrane</location>
        <topology evidence="1">Single-pass membrane protein</topology>
    </subcellularLocation>
</comment>
<dbReference type="InterPro" id="IPR007690">
    <property type="entry name" value="T2SS_GspM"/>
</dbReference>
<evidence type="ECO:0000256" key="10">
    <source>
        <dbReference type="PIRNR" id="PIRNR006291"/>
    </source>
</evidence>
<proteinExistence type="inferred from homology"/>
<keyword evidence="6 12" id="KW-0812">Transmembrane</keyword>
<name>A0ABP9SC74_9GAMM</name>
<evidence type="ECO:0000256" key="7">
    <source>
        <dbReference type="ARBA" id="ARBA00022927"/>
    </source>
</evidence>
<evidence type="ECO:0000256" key="6">
    <source>
        <dbReference type="ARBA" id="ARBA00022692"/>
    </source>
</evidence>
<keyword evidence="3 10" id="KW-0813">Transport</keyword>
<dbReference type="Gene3D" id="3.30.1360.100">
    <property type="entry name" value="General secretion pathway protein M, EpsM"/>
    <property type="match status" value="1"/>
</dbReference>
<keyword evidence="5 10" id="KW-0997">Cell inner membrane</keyword>
<evidence type="ECO:0000256" key="9">
    <source>
        <dbReference type="ARBA" id="ARBA00023136"/>
    </source>
</evidence>
<dbReference type="Proteomes" id="UP001501600">
    <property type="component" value="Unassembled WGS sequence"/>
</dbReference>
<evidence type="ECO:0000256" key="4">
    <source>
        <dbReference type="ARBA" id="ARBA00022475"/>
    </source>
</evidence>
<dbReference type="RefSeq" id="WP_345317256.1">
    <property type="nucleotide sequence ID" value="NZ_BAABLF010000014.1"/>
</dbReference>
<keyword evidence="7 10" id="KW-0653">Protein transport</keyword>
<evidence type="ECO:0000256" key="3">
    <source>
        <dbReference type="ARBA" id="ARBA00022448"/>
    </source>
</evidence>
<keyword evidence="9 10" id="KW-0472">Membrane</keyword>
<feature type="coiled-coil region" evidence="11">
    <location>
        <begin position="47"/>
        <end position="74"/>
    </location>
</feature>
<evidence type="ECO:0000256" key="2">
    <source>
        <dbReference type="ARBA" id="ARBA00010637"/>
    </source>
</evidence>
<dbReference type="SUPFAM" id="SSF103054">
    <property type="entry name" value="General secretion pathway protein M, EpsM"/>
    <property type="match status" value="1"/>
</dbReference>
<keyword evidence="4 10" id="KW-1003">Cell membrane</keyword>
<gene>
    <name evidence="13" type="ORF">GCM10025772_23520</name>
</gene>
<evidence type="ECO:0000313" key="13">
    <source>
        <dbReference type="EMBL" id="GAA5193022.1"/>
    </source>
</evidence>
<feature type="transmembrane region" description="Helical" evidence="12">
    <location>
        <begin position="21"/>
        <end position="40"/>
    </location>
</feature>
<evidence type="ECO:0000313" key="14">
    <source>
        <dbReference type="Proteomes" id="UP001501600"/>
    </source>
</evidence>
<evidence type="ECO:0000256" key="8">
    <source>
        <dbReference type="ARBA" id="ARBA00022989"/>
    </source>
</evidence>
<comment type="similarity">
    <text evidence="2 10">Belongs to the GSP M family.</text>
</comment>
<dbReference type="Pfam" id="PF04612">
    <property type="entry name" value="T2SSM"/>
    <property type="match status" value="1"/>
</dbReference>
<dbReference type="InterPro" id="IPR023229">
    <property type="entry name" value="T2SS_M_periplasmic_sf"/>
</dbReference>
<comment type="function">
    <text evidence="10">Inner membrane component of the type II secretion system required for the energy-dependent secretion of extracellular factors such as proteases and toxins from the periplasm.</text>
</comment>
<keyword evidence="14" id="KW-1185">Reference proteome</keyword>
<dbReference type="PIRSF" id="PIRSF006291">
    <property type="entry name" value="GspM"/>
    <property type="match status" value="1"/>
</dbReference>
<evidence type="ECO:0000256" key="12">
    <source>
        <dbReference type="SAM" id="Phobius"/>
    </source>
</evidence>
<dbReference type="EMBL" id="BAABLF010000014">
    <property type="protein sequence ID" value="GAA5193022.1"/>
    <property type="molecule type" value="Genomic_DNA"/>
</dbReference>
<reference evidence="14" key="1">
    <citation type="journal article" date="2019" name="Int. J. Syst. Evol. Microbiol.">
        <title>The Global Catalogue of Microorganisms (GCM) 10K type strain sequencing project: providing services to taxonomists for standard genome sequencing and annotation.</title>
        <authorList>
            <consortium name="The Broad Institute Genomics Platform"/>
            <consortium name="The Broad Institute Genome Sequencing Center for Infectious Disease"/>
            <person name="Wu L."/>
            <person name="Ma J."/>
        </authorList>
    </citation>
    <scope>NUCLEOTIDE SEQUENCE [LARGE SCALE GENOMIC DNA]</scope>
    <source>
        <strain evidence="14">JCM 18720</strain>
    </source>
</reference>
<keyword evidence="8 12" id="KW-1133">Transmembrane helix</keyword>
<accession>A0ABP9SC74</accession>
<evidence type="ECO:0000256" key="11">
    <source>
        <dbReference type="SAM" id="Coils"/>
    </source>
</evidence>
<evidence type="ECO:0000256" key="5">
    <source>
        <dbReference type="ARBA" id="ARBA00022519"/>
    </source>
</evidence>
<sequence>MNEYWEKAQQWWFDRTESERRYMTIAAPLLLLALIYYGLWVPVSDAVATAETQLRAAQSSLNQMKQDANRYTALAGKGGPRTSGGSLSQLASRSAAAAGLRIERMQPQSDKLQLWLADCEFERLMEWLSELSLDQGVRIENLDLTESQESGLVQVRRLQISKP</sequence>
<organism evidence="13 14">
    <name type="scientific">Ferrimonas gelatinilytica</name>
    <dbReference type="NCBI Taxonomy" id="1255257"/>
    <lineage>
        <taxon>Bacteria</taxon>
        <taxon>Pseudomonadati</taxon>
        <taxon>Pseudomonadota</taxon>
        <taxon>Gammaproteobacteria</taxon>
        <taxon>Alteromonadales</taxon>
        <taxon>Ferrimonadaceae</taxon>
        <taxon>Ferrimonas</taxon>
    </lineage>
</organism>
<protein>
    <recommendedName>
        <fullName evidence="10">Type II secretion system protein M</fullName>
        <shortName evidence="10">T2SS protein M</shortName>
    </recommendedName>
    <alternativeName>
        <fullName evidence="10">General secretion pathway protein M</fullName>
    </alternativeName>
</protein>
<comment type="caution">
    <text evidence="13">The sequence shown here is derived from an EMBL/GenBank/DDBJ whole genome shotgun (WGS) entry which is preliminary data.</text>
</comment>